<dbReference type="EnsemblPlants" id="Pp3c18_5240V3.5">
    <property type="protein sequence ID" value="Pp3c18_5240V3.5"/>
    <property type="gene ID" value="Pp3c18_5240"/>
</dbReference>
<dbReference type="Proteomes" id="UP000006727">
    <property type="component" value="Chromosome 18"/>
</dbReference>
<dbReference type="InterPro" id="IPR008978">
    <property type="entry name" value="HSP20-like_chaperone"/>
</dbReference>
<reference evidence="2" key="3">
    <citation type="submission" date="2020-12" db="UniProtKB">
        <authorList>
            <consortium name="EnsemblPlants"/>
        </authorList>
    </citation>
    <scope>IDENTIFICATION</scope>
</reference>
<dbReference type="Gene3D" id="2.60.40.790">
    <property type="match status" value="1"/>
</dbReference>
<protein>
    <recommendedName>
        <fullName evidence="4">SHSP domain-containing protein</fullName>
    </recommendedName>
</protein>
<feature type="region of interest" description="Disordered" evidence="1">
    <location>
        <begin position="277"/>
        <end position="301"/>
    </location>
</feature>
<dbReference type="PANTHER" id="PTHR34661:SF1">
    <property type="entry name" value="INCREASED DNA METHYLATION 3"/>
    <property type="match status" value="1"/>
</dbReference>
<accession>A0A7I4BG34</accession>
<evidence type="ECO:0000313" key="3">
    <source>
        <dbReference type="Proteomes" id="UP000006727"/>
    </source>
</evidence>
<gene>
    <name evidence="2" type="primary">LOC112295233</name>
</gene>
<evidence type="ECO:0008006" key="4">
    <source>
        <dbReference type="Google" id="ProtNLM"/>
    </source>
</evidence>
<sequence length="467" mass="52032">MPNGSHRVYETVSRLVVATAMLEQSRDEAVGLMEADFSIMEQQPSPPSQGDCFPEPVNLPKARVGASTNDQRFLLVFILGTYFGPDLREEIPRKSALQRTYMGLPPYSADELGGSVFKLSEIESIYYFALRNSHPSARVKLQSLYKFLQGHLAPPVKENLEDVRQFTAFFPPHLHRQSRYKGTYKVIESMVFIDDPDITYMKVEDVERFKRLSGLSELTLDREEARNYQHGQRNDRDDERQARFQAMAVAHGHVAETGARAHPLVIMDASLDKRKRRKRESQLDVLSLPSPLPGPQKEEKADWAPNSKLGAAMLLLPSLPSLEQWNSVINTSKPVITFTGTAAARNAGPLIGLVDIGISDDAYLFRTALPGVRKEEGEFKCEVECDGKVMIKGTTTTGEARIVRNNAIFVMQTQYLCPPGPFTVSFSLPGPVEPNQFTGTFGSDGILEGIVMKQRHRSGAAALLFES</sequence>
<reference evidence="2 3" key="1">
    <citation type="journal article" date="2008" name="Science">
        <title>The Physcomitrella genome reveals evolutionary insights into the conquest of land by plants.</title>
        <authorList>
            <person name="Rensing S."/>
            <person name="Lang D."/>
            <person name="Zimmer A."/>
            <person name="Terry A."/>
            <person name="Salamov A."/>
            <person name="Shapiro H."/>
            <person name="Nishiyama T."/>
            <person name="Perroud P.-F."/>
            <person name="Lindquist E."/>
            <person name="Kamisugi Y."/>
            <person name="Tanahashi T."/>
            <person name="Sakakibara K."/>
            <person name="Fujita T."/>
            <person name="Oishi K."/>
            <person name="Shin-I T."/>
            <person name="Kuroki Y."/>
            <person name="Toyoda A."/>
            <person name="Suzuki Y."/>
            <person name="Hashimoto A."/>
            <person name="Yamaguchi K."/>
            <person name="Sugano A."/>
            <person name="Kohara Y."/>
            <person name="Fujiyama A."/>
            <person name="Anterola A."/>
            <person name="Aoki S."/>
            <person name="Ashton N."/>
            <person name="Barbazuk W.B."/>
            <person name="Barker E."/>
            <person name="Bennetzen J."/>
            <person name="Bezanilla M."/>
            <person name="Blankenship R."/>
            <person name="Cho S.H."/>
            <person name="Dutcher S."/>
            <person name="Estelle M."/>
            <person name="Fawcett J.A."/>
            <person name="Gundlach H."/>
            <person name="Hanada K."/>
            <person name="Heyl A."/>
            <person name="Hicks K.A."/>
            <person name="Hugh J."/>
            <person name="Lohr M."/>
            <person name="Mayer K."/>
            <person name="Melkozernov A."/>
            <person name="Murata T."/>
            <person name="Nelson D."/>
            <person name="Pils B."/>
            <person name="Prigge M."/>
            <person name="Reiss B."/>
            <person name="Renner T."/>
            <person name="Rombauts S."/>
            <person name="Rushton P."/>
            <person name="Sanderfoot A."/>
            <person name="Schween G."/>
            <person name="Shiu S.-H."/>
            <person name="Stueber K."/>
            <person name="Theodoulou F.L."/>
            <person name="Tu H."/>
            <person name="Van de Peer Y."/>
            <person name="Verrier P.J."/>
            <person name="Waters E."/>
            <person name="Wood A."/>
            <person name="Yang L."/>
            <person name="Cove D."/>
            <person name="Cuming A."/>
            <person name="Hasebe M."/>
            <person name="Lucas S."/>
            <person name="Mishler D.B."/>
            <person name="Reski R."/>
            <person name="Grigoriev I."/>
            <person name="Quatrano R.S."/>
            <person name="Boore J.L."/>
        </authorList>
    </citation>
    <scope>NUCLEOTIDE SEQUENCE [LARGE SCALE GENOMIC DNA]</scope>
    <source>
        <strain evidence="2 3">cv. Gransden 2004</strain>
    </source>
</reference>
<dbReference type="InterPro" id="IPR039321">
    <property type="entry name" value="IDM2/3-like"/>
</dbReference>
<dbReference type="AlphaFoldDB" id="A0A7I4BG34"/>
<dbReference type="FunFam" id="2.60.40.790:FF:000049">
    <property type="entry name" value="Increased DNA methylation 3"/>
    <property type="match status" value="1"/>
</dbReference>
<dbReference type="CDD" id="cd06464">
    <property type="entry name" value="ACD_sHsps-like"/>
    <property type="match status" value="1"/>
</dbReference>
<evidence type="ECO:0000313" key="2">
    <source>
        <dbReference type="EnsemblPlants" id="Pp3c18_5240V3.5"/>
    </source>
</evidence>
<dbReference type="EMBL" id="ABEU02000018">
    <property type="status" value="NOT_ANNOTATED_CDS"/>
    <property type="molecule type" value="Genomic_DNA"/>
</dbReference>
<organism evidence="2 3">
    <name type="scientific">Physcomitrium patens</name>
    <name type="common">Spreading-leaved earth moss</name>
    <name type="synonym">Physcomitrella patens</name>
    <dbReference type="NCBI Taxonomy" id="3218"/>
    <lineage>
        <taxon>Eukaryota</taxon>
        <taxon>Viridiplantae</taxon>
        <taxon>Streptophyta</taxon>
        <taxon>Embryophyta</taxon>
        <taxon>Bryophyta</taxon>
        <taxon>Bryophytina</taxon>
        <taxon>Bryopsida</taxon>
        <taxon>Funariidae</taxon>
        <taxon>Funariales</taxon>
        <taxon>Funariaceae</taxon>
        <taxon>Physcomitrium</taxon>
    </lineage>
</organism>
<keyword evidence="3" id="KW-1185">Reference proteome</keyword>
<reference evidence="2 3" key="2">
    <citation type="journal article" date="2018" name="Plant J.">
        <title>The Physcomitrella patens chromosome-scale assembly reveals moss genome structure and evolution.</title>
        <authorList>
            <person name="Lang D."/>
            <person name="Ullrich K.K."/>
            <person name="Murat F."/>
            <person name="Fuchs J."/>
            <person name="Jenkins J."/>
            <person name="Haas F.B."/>
            <person name="Piednoel M."/>
            <person name="Gundlach H."/>
            <person name="Van Bel M."/>
            <person name="Meyberg R."/>
            <person name="Vives C."/>
            <person name="Morata J."/>
            <person name="Symeonidi A."/>
            <person name="Hiss M."/>
            <person name="Muchero W."/>
            <person name="Kamisugi Y."/>
            <person name="Saleh O."/>
            <person name="Blanc G."/>
            <person name="Decker E.L."/>
            <person name="van Gessel N."/>
            <person name="Grimwood J."/>
            <person name="Hayes R.D."/>
            <person name="Graham S.W."/>
            <person name="Gunter L.E."/>
            <person name="McDaniel S.F."/>
            <person name="Hoernstein S.N.W."/>
            <person name="Larsson A."/>
            <person name="Li F.W."/>
            <person name="Perroud P.F."/>
            <person name="Phillips J."/>
            <person name="Ranjan P."/>
            <person name="Rokshar D.S."/>
            <person name="Rothfels C.J."/>
            <person name="Schneider L."/>
            <person name="Shu S."/>
            <person name="Stevenson D.W."/>
            <person name="Thummler F."/>
            <person name="Tillich M."/>
            <person name="Villarreal Aguilar J.C."/>
            <person name="Widiez T."/>
            <person name="Wong G.K."/>
            <person name="Wymore A."/>
            <person name="Zhang Y."/>
            <person name="Zimmer A.D."/>
            <person name="Quatrano R.S."/>
            <person name="Mayer K.F.X."/>
            <person name="Goodstein D."/>
            <person name="Casacuberta J.M."/>
            <person name="Vandepoele K."/>
            <person name="Reski R."/>
            <person name="Cuming A.C."/>
            <person name="Tuskan G.A."/>
            <person name="Maumus F."/>
            <person name="Salse J."/>
            <person name="Schmutz J."/>
            <person name="Rensing S.A."/>
        </authorList>
    </citation>
    <scope>NUCLEOTIDE SEQUENCE [LARGE SCALE GENOMIC DNA]</scope>
    <source>
        <strain evidence="2 3">cv. Gransden 2004</strain>
    </source>
</reference>
<evidence type="ECO:0000256" key="1">
    <source>
        <dbReference type="SAM" id="MobiDB-lite"/>
    </source>
</evidence>
<dbReference type="PANTHER" id="PTHR34661">
    <property type="entry name" value="INCREASED DNA METHYLATION 3"/>
    <property type="match status" value="1"/>
</dbReference>
<dbReference type="InParanoid" id="A0A7I4BG34"/>
<dbReference type="Gramene" id="Pp3c18_5240V3.5">
    <property type="protein sequence ID" value="Pp3c18_5240V3.5"/>
    <property type="gene ID" value="Pp3c18_5240"/>
</dbReference>
<name>A0A7I4BG34_PHYPA</name>
<proteinExistence type="predicted"/>
<dbReference type="GO" id="GO:0005634">
    <property type="term" value="C:nucleus"/>
    <property type="evidence" value="ECO:0000318"/>
    <property type="project" value="GO_Central"/>
</dbReference>